<dbReference type="PANTHER" id="PTHR15012:SF33">
    <property type="entry name" value="PROTEIN SHROOM3"/>
    <property type="match status" value="1"/>
</dbReference>
<reference evidence="6" key="2">
    <citation type="submission" date="2025-08" db="UniProtKB">
        <authorList>
            <consortium name="Ensembl"/>
        </authorList>
    </citation>
    <scope>IDENTIFICATION</scope>
</reference>
<protein>
    <recommendedName>
        <fullName evidence="5">ASD2 domain-containing protein</fullName>
    </recommendedName>
</protein>
<dbReference type="GO" id="GO:0051015">
    <property type="term" value="F:actin filament binding"/>
    <property type="evidence" value="ECO:0007669"/>
    <property type="project" value="InterPro"/>
</dbReference>
<dbReference type="Pfam" id="PF08687">
    <property type="entry name" value="ASD2"/>
    <property type="match status" value="1"/>
</dbReference>
<dbReference type="STRING" id="59463.ENSMLUP00000017592"/>
<dbReference type="GO" id="GO:0005912">
    <property type="term" value="C:adherens junction"/>
    <property type="evidence" value="ECO:0007669"/>
    <property type="project" value="TreeGrafter"/>
</dbReference>
<evidence type="ECO:0000259" key="5">
    <source>
        <dbReference type="PROSITE" id="PS51307"/>
    </source>
</evidence>
<evidence type="ECO:0000313" key="6">
    <source>
        <dbReference type="Ensembl" id="ENSMLUP00000017592.1"/>
    </source>
</evidence>
<dbReference type="AlphaFoldDB" id="G1Q1K9"/>
<dbReference type="GO" id="GO:0030864">
    <property type="term" value="C:cortical actin cytoskeleton"/>
    <property type="evidence" value="ECO:0007669"/>
    <property type="project" value="TreeGrafter"/>
</dbReference>
<dbReference type="GO" id="GO:0016324">
    <property type="term" value="C:apical plasma membrane"/>
    <property type="evidence" value="ECO:0007669"/>
    <property type="project" value="TreeGrafter"/>
</dbReference>
<evidence type="ECO:0000256" key="3">
    <source>
        <dbReference type="ARBA" id="ARBA00022490"/>
    </source>
</evidence>
<sequence>EEVKTRKQLLVNCPAYYSVSVPKVELLTIKDTPEEVNKEEEQGDNRKKTTLMGSLTHNLETLQKEKECLLIAIKLNNALGEEVETLISELCKPSEFDKYKLFIGDLDKVVNLLLFWWRHLAHMQNFLIGLGEDASNEERSPLNKNKKVLARQHNDSQVLKDNLDQGNMWSIGILANYLSEEQLLKMKSTLLTEQVNCLLKSLPSDFIPKAGALALPPNFTSVMTPLRRCTFTGIFSTLTSPH</sequence>
<dbReference type="Ensembl" id="ENSMLUT00000027108.1">
    <property type="protein sequence ID" value="ENSMLUP00000017592.1"/>
    <property type="gene ID" value="ENSMLUG00000022272.1"/>
</dbReference>
<dbReference type="Proteomes" id="UP000001074">
    <property type="component" value="Unassembled WGS sequence"/>
</dbReference>
<dbReference type="GO" id="GO:0007015">
    <property type="term" value="P:actin filament organization"/>
    <property type="evidence" value="ECO:0007669"/>
    <property type="project" value="TreeGrafter"/>
</dbReference>
<dbReference type="InParanoid" id="G1Q1K9"/>
<dbReference type="EMBL" id="AAPE02007877">
    <property type="status" value="NOT_ANNOTATED_CDS"/>
    <property type="molecule type" value="Genomic_DNA"/>
</dbReference>
<dbReference type="GeneTree" id="ENSGT00940000157778"/>
<organism evidence="6 7">
    <name type="scientific">Myotis lucifugus</name>
    <name type="common">Little brown bat</name>
    <dbReference type="NCBI Taxonomy" id="59463"/>
    <lineage>
        <taxon>Eukaryota</taxon>
        <taxon>Metazoa</taxon>
        <taxon>Chordata</taxon>
        <taxon>Craniata</taxon>
        <taxon>Vertebrata</taxon>
        <taxon>Euteleostomi</taxon>
        <taxon>Mammalia</taxon>
        <taxon>Eutheria</taxon>
        <taxon>Laurasiatheria</taxon>
        <taxon>Chiroptera</taxon>
        <taxon>Yangochiroptera</taxon>
        <taxon>Vespertilionidae</taxon>
        <taxon>Myotis</taxon>
    </lineage>
</organism>
<dbReference type="PROSITE" id="PS51307">
    <property type="entry name" value="ASD2"/>
    <property type="match status" value="1"/>
</dbReference>
<evidence type="ECO:0000313" key="7">
    <source>
        <dbReference type="Proteomes" id="UP000001074"/>
    </source>
</evidence>
<accession>G1Q1K9</accession>
<comment type="similarity">
    <text evidence="2">Belongs to the shroom family.</text>
</comment>
<dbReference type="eggNOG" id="ENOG502QUU2">
    <property type="taxonomic scope" value="Eukaryota"/>
</dbReference>
<keyword evidence="4" id="KW-0206">Cytoskeleton</keyword>
<feature type="domain" description="ASD2" evidence="5">
    <location>
        <begin position="1"/>
        <end position="239"/>
    </location>
</feature>
<dbReference type="PANTHER" id="PTHR15012">
    <property type="entry name" value="APICAL PROTEIN/SHROOM-RELATED"/>
    <property type="match status" value="1"/>
</dbReference>
<keyword evidence="7" id="KW-1185">Reference proteome</keyword>
<dbReference type="InterPro" id="IPR027685">
    <property type="entry name" value="Shroom_fam"/>
</dbReference>
<comment type="subcellular location">
    <subcellularLocation>
        <location evidence="1">Cytoplasm</location>
        <location evidence="1">Cytoskeleton</location>
    </subcellularLocation>
</comment>
<dbReference type="InterPro" id="IPR014799">
    <property type="entry name" value="ASD2_dom"/>
</dbReference>
<keyword evidence="3" id="KW-0963">Cytoplasm</keyword>
<dbReference type="Gene3D" id="6.10.250.3120">
    <property type="match status" value="1"/>
</dbReference>
<evidence type="ECO:0000256" key="2">
    <source>
        <dbReference type="ARBA" id="ARBA00006469"/>
    </source>
</evidence>
<proteinExistence type="inferred from homology"/>
<name>G1Q1K9_MYOLU</name>
<dbReference type="HOGENOM" id="CLU_092659_0_0_1"/>
<dbReference type="GO" id="GO:0043296">
    <property type="term" value="C:apical junction complex"/>
    <property type="evidence" value="ECO:0007669"/>
    <property type="project" value="TreeGrafter"/>
</dbReference>
<evidence type="ECO:0000256" key="4">
    <source>
        <dbReference type="ARBA" id="ARBA00023212"/>
    </source>
</evidence>
<reference evidence="6" key="3">
    <citation type="submission" date="2025-09" db="UniProtKB">
        <authorList>
            <consortium name="Ensembl"/>
        </authorList>
    </citation>
    <scope>IDENTIFICATION</scope>
</reference>
<evidence type="ECO:0000256" key="1">
    <source>
        <dbReference type="ARBA" id="ARBA00004245"/>
    </source>
</evidence>
<reference evidence="6 7" key="1">
    <citation type="journal article" date="2011" name="Nature">
        <title>A high-resolution map of human evolutionary constraint using 29 mammals.</title>
        <authorList>
            <person name="Lindblad-Toh K."/>
            <person name="Garber M."/>
            <person name="Zuk O."/>
            <person name="Lin M.F."/>
            <person name="Parker B.J."/>
            <person name="Washietl S."/>
            <person name="Kheradpour P."/>
            <person name="Ernst J."/>
            <person name="Jordan G."/>
            <person name="Mauceli E."/>
            <person name="Ward L.D."/>
            <person name="Lowe C.B."/>
            <person name="Holloway A.K."/>
            <person name="Clamp M."/>
            <person name="Gnerre S."/>
            <person name="Alfoldi J."/>
            <person name="Beal K."/>
            <person name="Chang J."/>
            <person name="Clawson H."/>
            <person name="Cuff J."/>
            <person name="Di Palma F."/>
            <person name="Fitzgerald S."/>
            <person name="Flicek P."/>
            <person name="Guttman M."/>
            <person name="Hubisz M.J."/>
            <person name="Jaffe D.B."/>
            <person name="Jungreis I."/>
            <person name="Kent W.J."/>
            <person name="Kostka D."/>
            <person name="Lara M."/>
            <person name="Martins A.L."/>
            <person name="Massingham T."/>
            <person name="Moltke I."/>
            <person name="Raney B.J."/>
            <person name="Rasmussen M.D."/>
            <person name="Robinson J."/>
            <person name="Stark A."/>
            <person name="Vilella A.J."/>
            <person name="Wen J."/>
            <person name="Xie X."/>
            <person name="Zody M.C."/>
            <person name="Baldwin J."/>
            <person name="Bloom T."/>
            <person name="Chin C.W."/>
            <person name="Heiman D."/>
            <person name="Nicol R."/>
            <person name="Nusbaum C."/>
            <person name="Young S."/>
            <person name="Wilkinson J."/>
            <person name="Worley K.C."/>
            <person name="Kovar C.L."/>
            <person name="Muzny D.M."/>
            <person name="Gibbs R.A."/>
            <person name="Cree A."/>
            <person name="Dihn H.H."/>
            <person name="Fowler G."/>
            <person name="Jhangiani S."/>
            <person name="Joshi V."/>
            <person name="Lee S."/>
            <person name="Lewis L.R."/>
            <person name="Nazareth L.V."/>
            <person name="Okwuonu G."/>
            <person name="Santibanez J."/>
            <person name="Warren W.C."/>
            <person name="Mardis E.R."/>
            <person name="Weinstock G.M."/>
            <person name="Wilson R.K."/>
            <person name="Delehaunty K."/>
            <person name="Dooling D."/>
            <person name="Fronik C."/>
            <person name="Fulton L."/>
            <person name="Fulton B."/>
            <person name="Graves T."/>
            <person name="Minx P."/>
            <person name="Sodergren E."/>
            <person name="Birney E."/>
            <person name="Margulies E.H."/>
            <person name="Herrero J."/>
            <person name="Green E.D."/>
            <person name="Haussler D."/>
            <person name="Siepel A."/>
            <person name="Goldman N."/>
            <person name="Pollard K.S."/>
            <person name="Pedersen J.S."/>
            <person name="Lander E.S."/>
            <person name="Kellis M."/>
        </authorList>
    </citation>
    <scope>NUCLEOTIDE SEQUENCE [LARGE SCALE GENOMIC DNA]</scope>
</reference>